<organism evidence="1 2">
    <name type="scientific">Leersia perrieri</name>
    <dbReference type="NCBI Taxonomy" id="77586"/>
    <lineage>
        <taxon>Eukaryota</taxon>
        <taxon>Viridiplantae</taxon>
        <taxon>Streptophyta</taxon>
        <taxon>Embryophyta</taxon>
        <taxon>Tracheophyta</taxon>
        <taxon>Spermatophyta</taxon>
        <taxon>Magnoliopsida</taxon>
        <taxon>Liliopsida</taxon>
        <taxon>Poales</taxon>
        <taxon>Poaceae</taxon>
        <taxon>BOP clade</taxon>
        <taxon>Oryzoideae</taxon>
        <taxon>Oryzeae</taxon>
        <taxon>Oryzinae</taxon>
        <taxon>Leersia</taxon>
    </lineage>
</organism>
<proteinExistence type="predicted"/>
<evidence type="ECO:0000313" key="1">
    <source>
        <dbReference type="EnsemblPlants" id="LPERR11G03430.3"/>
    </source>
</evidence>
<reference evidence="1" key="3">
    <citation type="submission" date="2015-04" db="UniProtKB">
        <authorList>
            <consortium name="EnsemblPlants"/>
        </authorList>
    </citation>
    <scope>IDENTIFICATION</scope>
</reference>
<reference evidence="2" key="2">
    <citation type="submission" date="2013-12" db="EMBL/GenBank/DDBJ databases">
        <authorList>
            <person name="Yu Y."/>
            <person name="Lee S."/>
            <person name="de Baynast K."/>
            <person name="Wissotski M."/>
            <person name="Liu L."/>
            <person name="Talag J."/>
            <person name="Goicoechea J."/>
            <person name="Angelova A."/>
            <person name="Jetty R."/>
            <person name="Kudrna D."/>
            <person name="Golser W."/>
            <person name="Rivera L."/>
            <person name="Zhang J."/>
            <person name="Wing R."/>
        </authorList>
    </citation>
    <scope>NUCLEOTIDE SEQUENCE</scope>
</reference>
<name>A0A0D9XPD6_9ORYZ</name>
<dbReference type="HOGENOM" id="CLU_2964137_0_0_1"/>
<keyword evidence="2" id="KW-1185">Reference proteome</keyword>
<dbReference type="Proteomes" id="UP000032180">
    <property type="component" value="Chromosome 11"/>
</dbReference>
<dbReference type="EnsemblPlants" id="LPERR11G03430.3">
    <property type="protein sequence ID" value="LPERR11G03430.3"/>
    <property type="gene ID" value="LPERR11G03430"/>
</dbReference>
<dbReference type="Gramene" id="LPERR11G03430.3">
    <property type="protein sequence ID" value="LPERR11G03430.3"/>
    <property type="gene ID" value="LPERR11G03430"/>
</dbReference>
<sequence length="59" mass="6871">MAGDGEEGGWWRKRIILPLNSRCVTQQQRGRTLRDERLKGVLLKIHTIIEEAKAWQITN</sequence>
<dbReference type="AlphaFoldDB" id="A0A0D9XPD6"/>
<accession>A0A0D9XPD6</accession>
<protein>
    <submittedName>
        <fullName evidence="1">Uncharacterized protein</fullName>
    </submittedName>
</protein>
<reference evidence="1 2" key="1">
    <citation type="submission" date="2012-08" db="EMBL/GenBank/DDBJ databases">
        <title>Oryza genome evolution.</title>
        <authorList>
            <person name="Wing R.A."/>
        </authorList>
    </citation>
    <scope>NUCLEOTIDE SEQUENCE</scope>
</reference>
<evidence type="ECO:0000313" key="2">
    <source>
        <dbReference type="Proteomes" id="UP000032180"/>
    </source>
</evidence>